<dbReference type="EMBL" id="WOGT01000002">
    <property type="protein sequence ID" value="MUN54571.1"/>
    <property type="molecule type" value="Genomic_DNA"/>
</dbReference>
<dbReference type="Proteomes" id="UP000462152">
    <property type="component" value="Unassembled WGS sequence"/>
</dbReference>
<comment type="caution">
    <text evidence="6">The sequence shown here is derived from an EMBL/GenBank/DDBJ whole genome shotgun (WGS) entry which is preliminary data.</text>
</comment>
<evidence type="ECO:0000313" key="6">
    <source>
        <dbReference type="EMBL" id="MUN54571.1"/>
    </source>
</evidence>
<dbReference type="InterPro" id="IPR002942">
    <property type="entry name" value="S4_RNA-bd"/>
</dbReference>
<dbReference type="RefSeq" id="WP_129315394.1">
    <property type="nucleotide sequence ID" value="NZ_NOIQ01000006.1"/>
</dbReference>
<dbReference type="GO" id="GO:0032259">
    <property type="term" value="P:methylation"/>
    <property type="evidence" value="ECO:0007669"/>
    <property type="project" value="UniProtKB-KW"/>
</dbReference>
<evidence type="ECO:0000313" key="7">
    <source>
        <dbReference type="Proteomes" id="UP000462152"/>
    </source>
</evidence>
<dbReference type="GO" id="GO:0003723">
    <property type="term" value="F:RNA binding"/>
    <property type="evidence" value="ECO:0007669"/>
    <property type="project" value="UniProtKB-KW"/>
</dbReference>
<evidence type="ECO:0000259" key="5">
    <source>
        <dbReference type="SMART" id="SM00363"/>
    </source>
</evidence>
<keyword evidence="6" id="KW-0808">Transferase</keyword>
<gene>
    <name evidence="6" type="ORF">GMA10_04995</name>
</gene>
<sequence>MRLDKHLVQLGSASSRTLAAKLVADGRVAVNGKAIRKAAHEVGAEDEITVSPSVDHEYVSRAGHKLAGALRAFPDVVVRDRRCLDAGASTGGFTQVLLEAGARHVVAVDVGHGQLSPMVERDPRVESIEGLNVRNIVPEAIGGPVDLTVGDLSFISLTLVIGPLADVTRPGGDLILMVKPQFEVGRSKLGKGGVVRNRQDRAAAIDAVRAAAEDHGLQIVAGQDSRLPGQDGNLEYFLHLRRPDTDPTGQESNAPPAGTASGKP</sequence>
<dbReference type="PANTHER" id="PTHR32319">
    <property type="entry name" value="BACTERIAL HEMOLYSIN-LIKE PROTEIN"/>
    <property type="match status" value="1"/>
</dbReference>
<dbReference type="InterPro" id="IPR002877">
    <property type="entry name" value="RNA_MeTrfase_FtsJ_dom"/>
</dbReference>
<dbReference type="InterPro" id="IPR004538">
    <property type="entry name" value="Hemolysin_A/TlyA"/>
</dbReference>
<dbReference type="Pfam" id="PF01728">
    <property type="entry name" value="FtsJ"/>
    <property type="match status" value="1"/>
</dbReference>
<dbReference type="PIRSF" id="PIRSF005578">
    <property type="entry name" value="TlyA"/>
    <property type="match status" value="1"/>
</dbReference>
<dbReference type="PROSITE" id="PS50889">
    <property type="entry name" value="S4"/>
    <property type="match status" value="1"/>
</dbReference>
<evidence type="ECO:0000256" key="3">
    <source>
        <dbReference type="PROSITE-ProRule" id="PRU00182"/>
    </source>
</evidence>
<keyword evidence="1 3" id="KW-0694">RNA-binding</keyword>
<dbReference type="AlphaFoldDB" id="A0A7K1LHA3"/>
<feature type="region of interest" description="Disordered" evidence="4">
    <location>
        <begin position="241"/>
        <end position="264"/>
    </location>
</feature>
<name>A0A7K1LHA3_9MICC</name>
<protein>
    <submittedName>
        <fullName evidence="6">16S/23S rRNA (Cytidine-2'-O)-methyltransferase</fullName>
    </submittedName>
</protein>
<dbReference type="Pfam" id="PF01479">
    <property type="entry name" value="S4"/>
    <property type="match status" value="1"/>
</dbReference>
<dbReference type="InterPro" id="IPR047048">
    <property type="entry name" value="TlyA"/>
</dbReference>
<keyword evidence="7" id="KW-1185">Reference proteome</keyword>
<comment type="similarity">
    <text evidence="2">Belongs to the TlyA family.</text>
</comment>
<dbReference type="PANTHER" id="PTHR32319:SF0">
    <property type="entry name" value="BACTERIAL HEMOLYSIN-LIKE PROTEIN"/>
    <property type="match status" value="1"/>
</dbReference>
<dbReference type="GO" id="GO:0008168">
    <property type="term" value="F:methyltransferase activity"/>
    <property type="evidence" value="ECO:0007669"/>
    <property type="project" value="UniProtKB-KW"/>
</dbReference>
<dbReference type="Gene3D" id="3.40.50.150">
    <property type="entry name" value="Vaccinia Virus protein VP39"/>
    <property type="match status" value="1"/>
</dbReference>
<evidence type="ECO:0000256" key="1">
    <source>
        <dbReference type="ARBA" id="ARBA00022884"/>
    </source>
</evidence>
<dbReference type="InterPro" id="IPR029063">
    <property type="entry name" value="SAM-dependent_MTases_sf"/>
</dbReference>
<organism evidence="6 7">
    <name type="scientific">Rothia koreensis</name>
    <dbReference type="NCBI Taxonomy" id="592378"/>
    <lineage>
        <taxon>Bacteria</taxon>
        <taxon>Bacillati</taxon>
        <taxon>Actinomycetota</taxon>
        <taxon>Actinomycetes</taxon>
        <taxon>Micrococcales</taxon>
        <taxon>Micrococcaceae</taxon>
        <taxon>Rothia</taxon>
    </lineage>
</organism>
<reference evidence="6 7" key="1">
    <citation type="submission" date="2019-12" db="EMBL/GenBank/DDBJ databases">
        <authorList>
            <person name="Li J."/>
            <person name="Shi Y."/>
            <person name="Xu G."/>
            <person name="Xiao D."/>
            <person name="Ran X."/>
        </authorList>
    </citation>
    <scope>NUCLEOTIDE SEQUENCE [LARGE SCALE GENOMIC DNA]</scope>
    <source>
        <strain evidence="6 7">JCM 15915</strain>
    </source>
</reference>
<dbReference type="SUPFAM" id="SSF55174">
    <property type="entry name" value="Alpha-L RNA-binding motif"/>
    <property type="match status" value="1"/>
</dbReference>
<accession>A0A7K1LHA3</accession>
<dbReference type="Gene3D" id="3.10.290.10">
    <property type="entry name" value="RNA-binding S4 domain"/>
    <property type="match status" value="1"/>
</dbReference>
<dbReference type="CDD" id="cd02440">
    <property type="entry name" value="AdoMet_MTases"/>
    <property type="match status" value="1"/>
</dbReference>
<dbReference type="SUPFAM" id="SSF53335">
    <property type="entry name" value="S-adenosyl-L-methionine-dependent methyltransferases"/>
    <property type="match status" value="1"/>
</dbReference>
<dbReference type="OrthoDB" id="9784736at2"/>
<evidence type="ECO:0000256" key="4">
    <source>
        <dbReference type="SAM" id="MobiDB-lite"/>
    </source>
</evidence>
<proteinExistence type="inferred from homology"/>
<evidence type="ECO:0000256" key="2">
    <source>
        <dbReference type="ARBA" id="ARBA00029460"/>
    </source>
</evidence>
<feature type="domain" description="RNA-binding S4" evidence="5">
    <location>
        <begin position="1"/>
        <end position="67"/>
    </location>
</feature>
<dbReference type="CDD" id="cd00165">
    <property type="entry name" value="S4"/>
    <property type="match status" value="1"/>
</dbReference>
<keyword evidence="6" id="KW-0489">Methyltransferase</keyword>
<dbReference type="SMART" id="SM00363">
    <property type="entry name" value="S4"/>
    <property type="match status" value="1"/>
</dbReference>
<dbReference type="InterPro" id="IPR036986">
    <property type="entry name" value="S4_RNA-bd_sf"/>
</dbReference>